<accession>A0A8S1V592</accession>
<name>A0A8S1V592_9CILI</name>
<feature type="region of interest" description="Disordered" evidence="2">
    <location>
        <begin position="133"/>
        <end position="173"/>
    </location>
</feature>
<dbReference type="EMBL" id="CAJJDO010000055">
    <property type="protein sequence ID" value="CAD8171777.1"/>
    <property type="molecule type" value="Genomic_DNA"/>
</dbReference>
<reference evidence="3" key="1">
    <citation type="submission" date="2021-01" db="EMBL/GenBank/DDBJ databases">
        <authorList>
            <consortium name="Genoscope - CEA"/>
            <person name="William W."/>
        </authorList>
    </citation>
    <scope>NUCLEOTIDE SEQUENCE</scope>
</reference>
<dbReference type="AlphaFoldDB" id="A0A8S1V592"/>
<feature type="compositionally biased region" description="Polar residues" evidence="2">
    <location>
        <begin position="162"/>
        <end position="173"/>
    </location>
</feature>
<feature type="compositionally biased region" description="Low complexity" evidence="2">
    <location>
        <begin position="152"/>
        <end position="161"/>
    </location>
</feature>
<keyword evidence="4" id="KW-1185">Reference proteome</keyword>
<evidence type="ECO:0000313" key="3">
    <source>
        <dbReference type="EMBL" id="CAD8171777.1"/>
    </source>
</evidence>
<proteinExistence type="predicted"/>
<evidence type="ECO:0000256" key="1">
    <source>
        <dbReference type="SAM" id="Coils"/>
    </source>
</evidence>
<organism evidence="3 4">
    <name type="scientific">Paramecium pentaurelia</name>
    <dbReference type="NCBI Taxonomy" id="43138"/>
    <lineage>
        <taxon>Eukaryota</taxon>
        <taxon>Sar</taxon>
        <taxon>Alveolata</taxon>
        <taxon>Ciliophora</taxon>
        <taxon>Intramacronucleata</taxon>
        <taxon>Oligohymenophorea</taxon>
        <taxon>Peniculida</taxon>
        <taxon>Parameciidae</taxon>
        <taxon>Paramecium</taxon>
    </lineage>
</organism>
<comment type="caution">
    <text evidence="3">The sequence shown here is derived from an EMBL/GenBank/DDBJ whole genome shotgun (WGS) entry which is preliminary data.</text>
</comment>
<keyword evidence="1" id="KW-0175">Coiled coil</keyword>
<sequence length="217" mass="25700">MGCSSTKTQIEKIKKDLEVQKKNLQNLNEKLKLLEEEIEKLDNQQRYDEADIKDLEFQQLSKEKKILHQDIKRRKKTLARYEQIGKQAKSLEEQNQINKKTIQLKTTTKKLLVKRAEINNQIKVINEEIQVCGNDSPEQSDMEESQYKPQRNRNQCRNQNQYENPNSNSNLHQFKNQEPQQLYPPANQAYAFEPLKIENNKSKQMFQQPLQQSVLTN</sequence>
<evidence type="ECO:0000313" key="4">
    <source>
        <dbReference type="Proteomes" id="UP000689195"/>
    </source>
</evidence>
<dbReference type="Proteomes" id="UP000689195">
    <property type="component" value="Unassembled WGS sequence"/>
</dbReference>
<protein>
    <submittedName>
        <fullName evidence="3">Uncharacterized protein</fullName>
    </submittedName>
</protein>
<evidence type="ECO:0000256" key="2">
    <source>
        <dbReference type="SAM" id="MobiDB-lite"/>
    </source>
</evidence>
<feature type="coiled-coil region" evidence="1">
    <location>
        <begin position="7"/>
        <end position="94"/>
    </location>
</feature>
<gene>
    <name evidence="3" type="ORF">PPENT_87.1.T0550208</name>
</gene>